<dbReference type="PANTHER" id="PTHR34290:SF2">
    <property type="entry name" value="OS04G0668800 PROTEIN"/>
    <property type="match status" value="1"/>
</dbReference>
<keyword evidence="2" id="KW-1185">Reference proteome</keyword>
<dbReference type="Proteomes" id="UP001465153">
    <property type="component" value="Unassembled WGS sequence"/>
</dbReference>
<dbReference type="InterPro" id="IPR007263">
    <property type="entry name" value="DCC1-like"/>
</dbReference>
<proteinExistence type="predicted"/>
<reference evidence="1 2" key="1">
    <citation type="submission" date="2024-04" db="EMBL/GenBank/DDBJ databases">
        <title>Draft genome sequence of Sessilibacter corallicola NBRC 116591.</title>
        <authorList>
            <person name="Miyakawa T."/>
            <person name="Kusuya Y."/>
            <person name="Miura T."/>
        </authorList>
    </citation>
    <scope>NUCLEOTIDE SEQUENCE [LARGE SCALE GENOMIC DNA]</scope>
    <source>
        <strain evidence="1 2">KU-00831-HH</strain>
    </source>
</reference>
<sequence>MKPSLYFDGNCPLCSKEINWLKKRCGQNIEFVDVHTLSDNELDKESLLKVLHLRNADGVWVKGLDATVAIWSYTPYGFLFKLLRVWPVSKIADWLYEKWAARRYEKRYVCQQCKI</sequence>
<dbReference type="PANTHER" id="PTHR34290">
    <property type="entry name" value="SI:CH73-390P7.2"/>
    <property type="match status" value="1"/>
</dbReference>
<dbReference type="InterPro" id="IPR044691">
    <property type="entry name" value="DCC1_Trx"/>
</dbReference>
<name>A0ABQ0AEM5_9GAMM</name>
<dbReference type="Pfam" id="PF04134">
    <property type="entry name" value="DCC1-like"/>
    <property type="match status" value="1"/>
</dbReference>
<organism evidence="1 2">
    <name type="scientific">Sessilibacter corallicola</name>
    <dbReference type="NCBI Taxonomy" id="2904075"/>
    <lineage>
        <taxon>Bacteria</taxon>
        <taxon>Pseudomonadati</taxon>
        <taxon>Pseudomonadota</taxon>
        <taxon>Gammaproteobacteria</taxon>
        <taxon>Cellvibrionales</taxon>
        <taxon>Cellvibrionaceae</taxon>
        <taxon>Sessilibacter</taxon>
    </lineage>
</organism>
<accession>A0ABQ0AEM5</accession>
<comment type="caution">
    <text evidence="1">The sequence shown here is derived from an EMBL/GenBank/DDBJ whole genome shotgun (WGS) entry which is preliminary data.</text>
</comment>
<evidence type="ECO:0000313" key="1">
    <source>
        <dbReference type="EMBL" id="GAA6170104.1"/>
    </source>
</evidence>
<dbReference type="RefSeq" id="WP_233089457.1">
    <property type="nucleotide sequence ID" value="NZ_BAABWN010000019.1"/>
</dbReference>
<gene>
    <name evidence="1" type="ORF">NBRC116591_39170</name>
</gene>
<dbReference type="EMBL" id="BAABWN010000019">
    <property type="protein sequence ID" value="GAA6170104.1"/>
    <property type="molecule type" value="Genomic_DNA"/>
</dbReference>
<evidence type="ECO:0000313" key="2">
    <source>
        <dbReference type="Proteomes" id="UP001465153"/>
    </source>
</evidence>
<protein>
    <submittedName>
        <fullName evidence="1">DUF393 domain-containing protein</fullName>
    </submittedName>
</protein>